<dbReference type="EMBL" id="KZ805300">
    <property type="protein sequence ID" value="PVI08596.1"/>
    <property type="molecule type" value="Genomic_DNA"/>
</dbReference>
<proteinExistence type="predicted"/>
<accession>A0A2V1EE03</accession>
<feature type="transmembrane region" description="Helical" evidence="2">
    <location>
        <begin position="41"/>
        <end position="67"/>
    </location>
</feature>
<reference evidence="3 4" key="1">
    <citation type="journal article" date="2018" name="Sci. Rep.">
        <title>Comparative genomics provides insights into the lifestyle and reveals functional heterogeneity of dark septate endophytic fungi.</title>
        <authorList>
            <person name="Knapp D.G."/>
            <person name="Nemeth J.B."/>
            <person name="Barry K."/>
            <person name="Hainaut M."/>
            <person name="Henrissat B."/>
            <person name="Johnson J."/>
            <person name="Kuo A."/>
            <person name="Lim J.H.P."/>
            <person name="Lipzen A."/>
            <person name="Nolan M."/>
            <person name="Ohm R.A."/>
            <person name="Tamas L."/>
            <person name="Grigoriev I.V."/>
            <person name="Spatafora J.W."/>
            <person name="Nagy L.G."/>
            <person name="Kovacs G.M."/>
        </authorList>
    </citation>
    <scope>NUCLEOTIDE SEQUENCE [LARGE SCALE GENOMIC DNA]</scope>
    <source>
        <strain evidence="3 4">DSE2036</strain>
    </source>
</reference>
<sequence>MPPQIVQSSTLLSPASTSSPSNTPFPIPSLQTTSDLELRSTIIFGIFSTFLAALGLVFAALTLRFMYKYHKGQKSIPQGEQQMEDVGGRDVEMQMQMQRFKSVSRESTLREEGCEVEEDEDEDGE</sequence>
<gene>
    <name evidence="3" type="ORF">DM02DRAFT_621433</name>
</gene>
<organism evidence="3 4">
    <name type="scientific">Periconia macrospinosa</name>
    <dbReference type="NCBI Taxonomy" id="97972"/>
    <lineage>
        <taxon>Eukaryota</taxon>
        <taxon>Fungi</taxon>
        <taxon>Dikarya</taxon>
        <taxon>Ascomycota</taxon>
        <taxon>Pezizomycotina</taxon>
        <taxon>Dothideomycetes</taxon>
        <taxon>Pleosporomycetidae</taxon>
        <taxon>Pleosporales</taxon>
        <taxon>Massarineae</taxon>
        <taxon>Periconiaceae</taxon>
        <taxon>Periconia</taxon>
    </lineage>
</organism>
<keyword evidence="4" id="KW-1185">Reference proteome</keyword>
<keyword evidence="2" id="KW-0812">Transmembrane</keyword>
<feature type="compositionally biased region" description="Basic and acidic residues" evidence="1">
    <location>
        <begin position="103"/>
        <end position="113"/>
    </location>
</feature>
<dbReference type="Proteomes" id="UP000244855">
    <property type="component" value="Unassembled WGS sequence"/>
</dbReference>
<feature type="region of interest" description="Disordered" evidence="1">
    <location>
        <begin position="1"/>
        <end position="31"/>
    </location>
</feature>
<name>A0A2V1EE03_9PLEO</name>
<feature type="compositionally biased region" description="Low complexity" evidence="1">
    <location>
        <begin position="8"/>
        <end position="24"/>
    </location>
</feature>
<evidence type="ECO:0000256" key="2">
    <source>
        <dbReference type="SAM" id="Phobius"/>
    </source>
</evidence>
<evidence type="ECO:0000256" key="1">
    <source>
        <dbReference type="SAM" id="MobiDB-lite"/>
    </source>
</evidence>
<keyword evidence="2" id="KW-0472">Membrane</keyword>
<protein>
    <submittedName>
        <fullName evidence="3">Uncharacterized protein</fullName>
    </submittedName>
</protein>
<keyword evidence="2" id="KW-1133">Transmembrane helix</keyword>
<feature type="compositionally biased region" description="Acidic residues" evidence="1">
    <location>
        <begin position="114"/>
        <end position="125"/>
    </location>
</feature>
<evidence type="ECO:0000313" key="4">
    <source>
        <dbReference type="Proteomes" id="UP000244855"/>
    </source>
</evidence>
<evidence type="ECO:0000313" key="3">
    <source>
        <dbReference type="EMBL" id="PVI08596.1"/>
    </source>
</evidence>
<dbReference type="AlphaFoldDB" id="A0A2V1EE03"/>
<feature type="region of interest" description="Disordered" evidence="1">
    <location>
        <begin position="100"/>
        <end position="125"/>
    </location>
</feature>